<accession>A0A3L8PTD0</accession>
<keyword evidence="4" id="KW-1185">Reference proteome</keyword>
<dbReference type="RefSeq" id="WP_121840798.1">
    <property type="nucleotide sequence ID" value="NZ_ML014875.1"/>
</dbReference>
<comment type="caution">
    <text evidence="3">The sequence shown here is derived from an EMBL/GenBank/DDBJ whole genome shotgun (WGS) entry which is preliminary data.</text>
</comment>
<gene>
    <name evidence="3" type="ORF">D5018_20265</name>
</gene>
<keyword evidence="1 2" id="KW-0732">Signal</keyword>
<dbReference type="Pfam" id="PF11399">
    <property type="entry name" value="DUF3192"/>
    <property type="match status" value="1"/>
</dbReference>
<organism evidence="3 4">
    <name type="scientific">Parashewanella curva</name>
    <dbReference type="NCBI Taxonomy" id="2338552"/>
    <lineage>
        <taxon>Bacteria</taxon>
        <taxon>Pseudomonadati</taxon>
        <taxon>Pseudomonadota</taxon>
        <taxon>Gammaproteobacteria</taxon>
        <taxon>Alteromonadales</taxon>
        <taxon>Shewanellaceae</taxon>
        <taxon>Parashewanella</taxon>
    </lineage>
</organism>
<evidence type="ECO:0000256" key="2">
    <source>
        <dbReference type="SAM" id="SignalP"/>
    </source>
</evidence>
<proteinExistence type="predicted"/>
<dbReference type="PROSITE" id="PS51257">
    <property type="entry name" value="PROKAR_LIPOPROTEIN"/>
    <property type="match status" value="1"/>
</dbReference>
<evidence type="ECO:0000256" key="1">
    <source>
        <dbReference type="ARBA" id="ARBA00022729"/>
    </source>
</evidence>
<dbReference type="OrthoDB" id="6399368at2"/>
<dbReference type="AlphaFoldDB" id="A0A3L8PTD0"/>
<sequence>MKIKLLVAAVLSVSMLSGCVVSIGGDGEHSSYSSSWQKRQKENRMHIGQLQMGMDYQQVINLMGSPDINEAYLENKGESKHEIQVLFYRTQHVSSDSITTKDECTPIVIKNGKVVGWGEKAYQLAKF</sequence>
<feature type="chain" id="PRO_5017924922" evidence="2">
    <location>
        <begin position="23"/>
        <end position="127"/>
    </location>
</feature>
<protein>
    <submittedName>
        <fullName evidence="3">DUF3192 domain-containing protein</fullName>
    </submittedName>
</protein>
<dbReference type="InterPro" id="IPR037873">
    <property type="entry name" value="BamE-like"/>
</dbReference>
<dbReference type="EMBL" id="QZEI01000126">
    <property type="protein sequence ID" value="RLV57873.1"/>
    <property type="molecule type" value="Genomic_DNA"/>
</dbReference>
<dbReference type="InterPro" id="IPR021534">
    <property type="entry name" value="DUF3192"/>
</dbReference>
<reference evidence="3 4" key="1">
    <citation type="submission" date="2018-09" db="EMBL/GenBank/DDBJ databases">
        <title>Phylogeny of the Shewanellaceae, and recommendation for two new genera, Pseudoshewanella and Parashewanella.</title>
        <authorList>
            <person name="Wang G."/>
        </authorList>
    </citation>
    <scope>NUCLEOTIDE SEQUENCE [LARGE SCALE GENOMIC DNA]</scope>
    <source>
        <strain evidence="3 4">C51</strain>
    </source>
</reference>
<dbReference type="Proteomes" id="UP000281474">
    <property type="component" value="Unassembled WGS sequence"/>
</dbReference>
<evidence type="ECO:0000313" key="3">
    <source>
        <dbReference type="EMBL" id="RLV57873.1"/>
    </source>
</evidence>
<dbReference type="Gene3D" id="3.30.1450.10">
    <property type="match status" value="1"/>
</dbReference>
<feature type="signal peptide" evidence="2">
    <location>
        <begin position="1"/>
        <end position="22"/>
    </location>
</feature>
<name>A0A3L8PTD0_9GAMM</name>
<evidence type="ECO:0000313" key="4">
    <source>
        <dbReference type="Proteomes" id="UP000281474"/>
    </source>
</evidence>